<accession>A0A0C9UQK7</accession>
<protein>
    <submittedName>
        <fullName evidence="1">Uncharacterized protein</fullName>
    </submittedName>
</protein>
<dbReference type="OrthoDB" id="3054702at2759"/>
<dbReference type="HOGENOM" id="CLU_689212_0_0_1"/>
<evidence type="ECO:0000313" key="2">
    <source>
        <dbReference type="Proteomes" id="UP000054279"/>
    </source>
</evidence>
<gene>
    <name evidence="1" type="ORF">M422DRAFT_267035</name>
</gene>
<dbReference type="AlphaFoldDB" id="A0A0C9UQK7"/>
<proteinExistence type="predicted"/>
<dbReference type="EMBL" id="KN837244">
    <property type="protein sequence ID" value="KIJ31362.1"/>
    <property type="molecule type" value="Genomic_DNA"/>
</dbReference>
<name>A0A0C9UQK7_SPHS4</name>
<evidence type="ECO:0000313" key="1">
    <source>
        <dbReference type="EMBL" id="KIJ31362.1"/>
    </source>
</evidence>
<reference evidence="1 2" key="1">
    <citation type="submission" date="2014-06" db="EMBL/GenBank/DDBJ databases">
        <title>Evolutionary Origins and Diversification of the Mycorrhizal Mutualists.</title>
        <authorList>
            <consortium name="DOE Joint Genome Institute"/>
            <consortium name="Mycorrhizal Genomics Consortium"/>
            <person name="Kohler A."/>
            <person name="Kuo A."/>
            <person name="Nagy L.G."/>
            <person name="Floudas D."/>
            <person name="Copeland A."/>
            <person name="Barry K.W."/>
            <person name="Cichocki N."/>
            <person name="Veneault-Fourrey C."/>
            <person name="LaButti K."/>
            <person name="Lindquist E.A."/>
            <person name="Lipzen A."/>
            <person name="Lundell T."/>
            <person name="Morin E."/>
            <person name="Murat C."/>
            <person name="Riley R."/>
            <person name="Ohm R."/>
            <person name="Sun H."/>
            <person name="Tunlid A."/>
            <person name="Henrissat B."/>
            <person name="Grigoriev I.V."/>
            <person name="Hibbett D.S."/>
            <person name="Martin F."/>
        </authorList>
    </citation>
    <scope>NUCLEOTIDE SEQUENCE [LARGE SCALE GENOMIC DNA]</scope>
    <source>
        <strain evidence="1 2">SS14</strain>
    </source>
</reference>
<keyword evidence="2" id="KW-1185">Reference proteome</keyword>
<dbReference type="Proteomes" id="UP000054279">
    <property type="component" value="Unassembled WGS sequence"/>
</dbReference>
<organism evidence="1 2">
    <name type="scientific">Sphaerobolus stellatus (strain SS14)</name>
    <dbReference type="NCBI Taxonomy" id="990650"/>
    <lineage>
        <taxon>Eukaryota</taxon>
        <taxon>Fungi</taxon>
        <taxon>Dikarya</taxon>
        <taxon>Basidiomycota</taxon>
        <taxon>Agaricomycotina</taxon>
        <taxon>Agaricomycetes</taxon>
        <taxon>Phallomycetidae</taxon>
        <taxon>Geastrales</taxon>
        <taxon>Sphaerobolaceae</taxon>
        <taxon>Sphaerobolus</taxon>
    </lineage>
</organism>
<sequence>MFATQANHDIKILTNGADTRDISWYTIKYAAKQAEKSYNVSALLARRLAYWKKNQVLNLMHQEQNHTLIVQCVNTLSKYFELSSQQIVSFKRNPNDTFHIQAINGQIHIKSQLSDYSHCGDQLENYNLLEFLLLSYEPKNCTDVSYTLNGIIPYQDDHPVYRDRYCILHRPEAEFIPDFLGGWLPRNDEPETYNYYCACVMMLLKPWRKLENLKVSFPTWQEAFDAFLSSSLQQIRNILDNFQHRYACAYSARQKQQVQVNEQYARAVTSSGTQGVDDEDESPIVMDPVLATGLDIDEDDMPTREVIHGKQAVPIAEELGLFKDPNHSWDVRGPSCSYADQNLLTHNKCWQNTLREMTRHIPEGLTPWSFHMPSSSTNSRSVNPQERLQDIFSCLNEEQQ</sequence>